<organism evidence="1 2">
    <name type="scientific">Brucella haematophila</name>
    <dbReference type="NCBI Taxonomy" id="419474"/>
    <lineage>
        <taxon>Bacteria</taxon>
        <taxon>Pseudomonadati</taxon>
        <taxon>Pseudomonadota</taxon>
        <taxon>Alphaproteobacteria</taxon>
        <taxon>Hyphomicrobiales</taxon>
        <taxon>Brucellaceae</taxon>
        <taxon>Brucella/Ochrobactrum group</taxon>
        <taxon>Brucella</taxon>
    </lineage>
</organism>
<evidence type="ECO:0000313" key="1">
    <source>
        <dbReference type="EMBL" id="NKC04280.1"/>
    </source>
</evidence>
<proteinExistence type="predicted"/>
<protein>
    <submittedName>
        <fullName evidence="1">Uncharacterized protein</fullName>
    </submittedName>
</protein>
<name>A0ABX1DTZ5_9HYPH</name>
<dbReference type="EMBL" id="JAAVLN010000002">
    <property type="protein sequence ID" value="NKC04280.1"/>
    <property type="molecule type" value="Genomic_DNA"/>
</dbReference>
<comment type="caution">
    <text evidence="1">The sequence shown here is derived from an EMBL/GenBank/DDBJ whole genome shotgun (WGS) entry which is preliminary data.</text>
</comment>
<sequence>MKCSRERRDHLALFNSAINDGFCRLARSVVGQDGNLRLKLGDGLTQLDLLGIVARLAGLQRGDDLFARGINVDASCFYDLGKRCRMQGFLRNGGEDRSRVGVFWKAKRLPQFFFHVRFSG</sequence>
<keyword evidence="2" id="KW-1185">Reference proteome</keyword>
<accession>A0ABX1DTZ5</accession>
<dbReference type="Proteomes" id="UP000704467">
    <property type="component" value="Unassembled WGS sequence"/>
</dbReference>
<gene>
    <name evidence="1" type="ORF">HED55_16625</name>
</gene>
<evidence type="ECO:0000313" key="2">
    <source>
        <dbReference type="Proteomes" id="UP000704467"/>
    </source>
</evidence>
<reference evidence="1 2" key="1">
    <citation type="submission" date="2020-03" db="EMBL/GenBank/DDBJ databases">
        <title>Whole genome sequencing of clinical and environmental type strains of Ochrobactrum.</title>
        <authorList>
            <person name="Dharne M."/>
        </authorList>
    </citation>
    <scope>NUCLEOTIDE SEQUENCE [LARGE SCALE GENOMIC DNA]</scope>
    <source>
        <strain evidence="1 2">CIP 109452</strain>
    </source>
</reference>